<organism evidence="1 2">
    <name type="scientific">Frondihabitans cladoniiphilus</name>
    <dbReference type="NCBI Taxonomy" id="715785"/>
    <lineage>
        <taxon>Bacteria</taxon>
        <taxon>Bacillati</taxon>
        <taxon>Actinomycetota</taxon>
        <taxon>Actinomycetes</taxon>
        <taxon>Micrococcales</taxon>
        <taxon>Microbacteriaceae</taxon>
        <taxon>Frondihabitans</taxon>
    </lineage>
</organism>
<dbReference type="Gene3D" id="3.40.50.720">
    <property type="entry name" value="NAD(P)-binding Rossmann-like Domain"/>
    <property type="match status" value="1"/>
</dbReference>
<dbReference type="PANTHER" id="PTHR43781:SF1">
    <property type="entry name" value="SACCHAROPINE DEHYDROGENASE"/>
    <property type="match status" value="1"/>
</dbReference>
<dbReference type="PANTHER" id="PTHR43781">
    <property type="entry name" value="SACCHAROPINE DEHYDROGENASE"/>
    <property type="match status" value="1"/>
</dbReference>
<protein>
    <submittedName>
        <fullName evidence="1">Saccharopine dehydrogenase NADP-binding domain-containing protein</fullName>
    </submittedName>
</protein>
<keyword evidence="2" id="KW-1185">Reference proteome</keyword>
<dbReference type="RefSeq" id="WP_345375998.1">
    <property type="nucleotide sequence ID" value="NZ_BAABLM010000004.1"/>
</dbReference>
<dbReference type="InterPro" id="IPR036291">
    <property type="entry name" value="NAD(P)-bd_dom_sf"/>
</dbReference>
<dbReference type="Proteomes" id="UP001501295">
    <property type="component" value="Unassembled WGS sequence"/>
</dbReference>
<comment type="caution">
    <text evidence="1">The sequence shown here is derived from an EMBL/GenBank/DDBJ whole genome shotgun (WGS) entry which is preliminary data.</text>
</comment>
<reference evidence="2" key="1">
    <citation type="journal article" date="2019" name="Int. J. Syst. Evol. Microbiol.">
        <title>The Global Catalogue of Microorganisms (GCM) 10K type strain sequencing project: providing services to taxonomists for standard genome sequencing and annotation.</title>
        <authorList>
            <consortium name="The Broad Institute Genomics Platform"/>
            <consortium name="The Broad Institute Genome Sequencing Center for Infectious Disease"/>
            <person name="Wu L."/>
            <person name="Ma J."/>
        </authorList>
    </citation>
    <scope>NUCLEOTIDE SEQUENCE [LARGE SCALE GENOMIC DNA]</scope>
    <source>
        <strain evidence="2">JCM 18956</strain>
    </source>
</reference>
<dbReference type="EMBL" id="BAABLM010000004">
    <property type="protein sequence ID" value="GAA4677480.1"/>
    <property type="molecule type" value="Genomic_DNA"/>
</dbReference>
<proteinExistence type="predicted"/>
<evidence type="ECO:0000313" key="2">
    <source>
        <dbReference type="Proteomes" id="UP001501295"/>
    </source>
</evidence>
<sequence length="364" mass="38000">MSSERTNEIWILGATGNVGRAIAARLVAEGVTGLVLIGRSEERLSTTFADLAGSVTLKRLASFGDMLAAVRSERPRVVVNLIGSYAETAVPLAEACMPGGSYVDLSIDNSTLASLVDLDHDARAADSIVIGGAGFGVLATEALVVRLCAGRPTPTRVQIDALSSYAPEEGVVGEAFAVTSVDVMTIGGRVYRNGVLTPVPLGSNLRTHKLPDGTTVKSAAVPSGELFAARQASGAPNIDFTSALAPTATLIRATLPLMSRLLKLPSMRRMMIRQMAAAKTKKAPRPRPFSWGHAVVDWSDGTTREAWLRAEDAMDYTADVLVAVVHRFQAGTAPRGAFTPAAAFGPEIATEAGATFVDVGAAVA</sequence>
<name>A0ABP8W0W5_9MICO</name>
<gene>
    <name evidence="1" type="ORF">GCM10025780_22760</name>
</gene>
<evidence type="ECO:0000313" key="1">
    <source>
        <dbReference type="EMBL" id="GAA4677480.1"/>
    </source>
</evidence>
<accession>A0ABP8W0W5</accession>
<dbReference type="SUPFAM" id="SSF51735">
    <property type="entry name" value="NAD(P)-binding Rossmann-fold domains"/>
    <property type="match status" value="1"/>
</dbReference>